<organism evidence="2 3">
    <name type="scientific">Colletotrichum tofieldiae</name>
    <dbReference type="NCBI Taxonomy" id="708197"/>
    <lineage>
        <taxon>Eukaryota</taxon>
        <taxon>Fungi</taxon>
        <taxon>Dikarya</taxon>
        <taxon>Ascomycota</taxon>
        <taxon>Pezizomycotina</taxon>
        <taxon>Sordariomycetes</taxon>
        <taxon>Hypocreomycetidae</taxon>
        <taxon>Glomerellales</taxon>
        <taxon>Glomerellaceae</taxon>
        <taxon>Colletotrichum</taxon>
        <taxon>Colletotrichum spaethianum species complex</taxon>
    </lineage>
</organism>
<evidence type="ECO:0000313" key="3">
    <source>
        <dbReference type="Proteomes" id="UP000076552"/>
    </source>
</evidence>
<comment type="caution">
    <text evidence="2">The sequence shown here is derived from an EMBL/GenBank/DDBJ whole genome shotgun (WGS) entry which is preliminary data.</text>
</comment>
<dbReference type="STRING" id="708197.A0A161WNQ0"/>
<feature type="compositionally biased region" description="Low complexity" evidence="1">
    <location>
        <begin position="85"/>
        <end position="98"/>
    </location>
</feature>
<keyword evidence="3" id="KW-1185">Reference proteome</keyword>
<evidence type="ECO:0000313" key="2">
    <source>
        <dbReference type="EMBL" id="KZL72806.1"/>
    </source>
</evidence>
<accession>A0A161WNQ0</accession>
<dbReference type="Proteomes" id="UP000076552">
    <property type="component" value="Unassembled WGS sequence"/>
</dbReference>
<name>A0A161WNQ0_9PEZI</name>
<feature type="compositionally biased region" description="Polar residues" evidence="1">
    <location>
        <begin position="50"/>
        <end position="61"/>
    </location>
</feature>
<reference evidence="2 3" key="1">
    <citation type="submission" date="2015-06" db="EMBL/GenBank/DDBJ databases">
        <title>Survival trade-offs in plant roots during colonization by closely related pathogenic and mutualistic fungi.</title>
        <authorList>
            <person name="Hacquard S."/>
            <person name="Kracher B."/>
            <person name="Hiruma K."/>
            <person name="Weinman A."/>
            <person name="Muench P."/>
            <person name="Garrido Oter R."/>
            <person name="Ver Loren van Themaat E."/>
            <person name="Dallerey J.-F."/>
            <person name="Damm U."/>
            <person name="Henrissat B."/>
            <person name="Lespinet O."/>
            <person name="Thon M."/>
            <person name="Kemen E."/>
            <person name="McHardy A.C."/>
            <person name="Schulze-Lefert P."/>
            <person name="O'Connell R.J."/>
        </authorList>
    </citation>
    <scope>NUCLEOTIDE SEQUENCE [LARGE SCALE GENOMIC DNA]</scope>
    <source>
        <strain evidence="2 3">0861</strain>
    </source>
</reference>
<dbReference type="AlphaFoldDB" id="A0A161WNQ0"/>
<protein>
    <recommendedName>
        <fullName evidence="4">Zn(2)-C6 fungal-type domain-containing protein</fullName>
    </recommendedName>
</protein>
<feature type="region of interest" description="Disordered" evidence="1">
    <location>
        <begin position="76"/>
        <end position="98"/>
    </location>
</feature>
<gene>
    <name evidence="2" type="ORF">CT0861_07200</name>
</gene>
<proteinExistence type="predicted"/>
<evidence type="ECO:0000256" key="1">
    <source>
        <dbReference type="SAM" id="MobiDB-lite"/>
    </source>
</evidence>
<dbReference type="EMBL" id="LFIV01000053">
    <property type="protein sequence ID" value="KZL72806.1"/>
    <property type="molecule type" value="Genomic_DNA"/>
</dbReference>
<sequence length="387" mass="42199">MRRLQTAKDAKLRSAGIESRCDRCERLDEDCVYSTRSQVGRPKTRRQEATLASRTSQSPGTPTFRLVPLEDAEVRMETTPRDGPLQFDFDSSASSSSSSSHAAHLSQHFWEVDLSVNQTTDCHEGPEWPLDADVFMANSPPYTDNIVASGSSVGLSPPKRNDSVTSTGVNGEFNGTTDTLIKLQCQLQQLLLGTSMAPKEDMLLPTYPAVDEILGLTNHLLEIVQIQIRINSNTEQLVQHMNRITTLQIMTCYTYVLQLLDPIITTTRQQSNSDSNLKMLLAPQCPPPSLQQLFPTPGAVNGSPGYGTRYPVIHLGGFNLASHPLLNEDVVQHMIQRIMQQLHISIRSFASVAGCGKIADAVEANITGGVLSPASSPKAGDATGEEL</sequence>
<feature type="region of interest" description="Disordered" evidence="1">
    <location>
        <begin position="35"/>
        <end position="64"/>
    </location>
</feature>
<evidence type="ECO:0008006" key="4">
    <source>
        <dbReference type="Google" id="ProtNLM"/>
    </source>
</evidence>